<keyword evidence="2" id="KW-1185">Reference proteome</keyword>
<dbReference type="EMBL" id="MTKO01000039">
    <property type="protein sequence ID" value="RWX47249.1"/>
    <property type="molecule type" value="Genomic_DNA"/>
</dbReference>
<sequence>MRKQECLYETSGKIIPTCKNRRICWRSVLTPDGRVLLKCEPTGINIELISALTNNVLRTAEKASRDMGFGRSHFTFMHTEKALILTRCLNEGKNPLGPDPGKCHIHLVLIIENPSSFGIAKLEINNVIESLADDFRTPDVELDEELGESHHHLDTTEKIEDKTKPENLKELNDFLDNGNIDSAFDNLLN</sequence>
<name>A0A444J242_9BACT</name>
<evidence type="ECO:0000313" key="1">
    <source>
        <dbReference type="EMBL" id="RWX47249.1"/>
    </source>
</evidence>
<dbReference type="AlphaFoldDB" id="A0A444J242"/>
<reference evidence="1 2" key="1">
    <citation type="submission" date="2017-01" db="EMBL/GenBank/DDBJ databases">
        <title>The cable genome- insights into the physiology and evolution of filamentous bacteria capable of sulfide oxidation via long distance electron transfer.</title>
        <authorList>
            <person name="Schreiber L."/>
            <person name="Bjerg J.T."/>
            <person name="Boggild A."/>
            <person name="Van De Vossenberg J."/>
            <person name="Meysman F."/>
            <person name="Nielsen L.P."/>
            <person name="Schramm A."/>
            <person name="Kjeldsen K.U."/>
        </authorList>
    </citation>
    <scope>NUCLEOTIDE SEQUENCE [LARGE SCALE GENOMIC DNA]</scope>
    <source>
        <strain evidence="1">MCF</strain>
    </source>
</reference>
<proteinExistence type="predicted"/>
<evidence type="ECO:0000313" key="2">
    <source>
        <dbReference type="Proteomes" id="UP000287853"/>
    </source>
</evidence>
<organism evidence="1 2">
    <name type="scientific">Candidatus Electrothrix aarhusensis</name>
    <dbReference type="NCBI Taxonomy" id="1859131"/>
    <lineage>
        <taxon>Bacteria</taxon>
        <taxon>Pseudomonadati</taxon>
        <taxon>Thermodesulfobacteriota</taxon>
        <taxon>Desulfobulbia</taxon>
        <taxon>Desulfobulbales</taxon>
        <taxon>Desulfobulbaceae</taxon>
        <taxon>Candidatus Electrothrix</taxon>
    </lineage>
</organism>
<dbReference type="Proteomes" id="UP000287853">
    <property type="component" value="Unassembled WGS sequence"/>
</dbReference>
<accession>A0A444J242</accession>
<dbReference type="Gene3D" id="3.30.450.30">
    <property type="entry name" value="Dynein light chain 2a, cytoplasmic"/>
    <property type="match status" value="1"/>
</dbReference>
<protein>
    <submittedName>
        <fullName evidence="1">Uncharacterized protein</fullName>
    </submittedName>
</protein>
<dbReference type="SUPFAM" id="SSF103196">
    <property type="entry name" value="Roadblock/LC7 domain"/>
    <property type="match status" value="1"/>
</dbReference>
<gene>
    <name evidence="1" type="ORF">H206_02301</name>
</gene>
<comment type="caution">
    <text evidence="1">The sequence shown here is derived from an EMBL/GenBank/DDBJ whole genome shotgun (WGS) entry which is preliminary data.</text>
</comment>